<dbReference type="eggNOG" id="ENOG5034C0S">
    <property type="taxonomic scope" value="Bacteria"/>
</dbReference>
<accession>H5TC69</accession>
<dbReference type="AlphaFoldDB" id="H5TC69"/>
<dbReference type="STRING" id="56804.BAE46_07355"/>
<reference evidence="1 2" key="1">
    <citation type="journal article" date="2012" name="J. Bacteriol.">
        <title>Genome sequence of proteorhodopsin-containing sea ice bacterium Glaciecola punicea ACAM 611T.</title>
        <authorList>
            <person name="Qin Q.-L."/>
            <person name="Xie B.-B."/>
            <person name="Shu Y.-L."/>
            <person name="Rong J.-C."/>
            <person name="Zhao D.-L."/>
            <person name="Zhang X.-Y."/>
            <person name="Chen X.-L."/>
            <person name="Zhou B.-C."/>
            <person name="Zhanga Y.-Z."/>
        </authorList>
    </citation>
    <scope>NUCLEOTIDE SEQUENCE [LARGE SCALE GENOMIC DNA]</scope>
    <source>
        <strain evidence="1 2">ACAM 611</strain>
    </source>
</reference>
<evidence type="ECO:0000313" key="1">
    <source>
        <dbReference type="EMBL" id="GAB55896.1"/>
    </source>
</evidence>
<dbReference type="RefSeq" id="WP_006005465.1">
    <property type="nucleotide sequence ID" value="NZ_BAET01000018.1"/>
</dbReference>
<keyword evidence="2" id="KW-1185">Reference proteome</keyword>
<name>H5TC69_9ALTE</name>
<comment type="caution">
    <text evidence="1">The sequence shown here is derived from an EMBL/GenBank/DDBJ whole genome shotgun (WGS) entry which is preliminary data.</text>
</comment>
<gene>
    <name evidence="1" type="ORF">GPUN_1780</name>
</gene>
<evidence type="ECO:0000313" key="2">
    <source>
        <dbReference type="Proteomes" id="UP000053586"/>
    </source>
</evidence>
<dbReference type="EMBL" id="BAET01000018">
    <property type="protein sequence ID" value="GAB55896.1"/>
    <property type="molecule type" value="Genomic_DNA"/>
</dbReference>
<reference evidence="1 2" key="2">
    <citation type="journal article" date="2017" name="Antonie Van Leeuwenhoek">
        <title>Rhizobium rhizosphaerae sp. nov., a novel species isolated from rice rhizosphere.</title>
        <authorList>
            <person name="Zhao J.J."/>
            <person name="Zhang J."/>
            <person name="Zhang R.J."/>
            <person name="Zhang C.W."/>
            <person name="Yin H.Q."/>
            <person name="Zhang X.X."/>
        </authorList>
    </citation>
    <scope>NUCLEOTIDE SEQUENCE [LARGE SCALE GENOMIC DNA]</scope>
    <source>
        <strain evidence="1 2">ACAM 611</strain>
    </source>
</reference>
<proteinExistence type="predicted"/>
<protein>
    <submittedName>
        <fullName evidence="1">Uncharacterized protein</fullName>
    </submittedName>
</protein>
<organism evidence="1 2">
    <name type="scientific">Glaciecola punicea ACAM 611</name>
    <dbReference type="NCBI Taxonomy" id="1121923"/>
    <lineage>
        <taxon>Bacteria</taxon>
        <taxon>Pseudomonadati</taxon>
        <taxon>Pseudomonadota</taxon>
        <taxon>Gammaproteobacteria</taxon>
        <taxon>Alteromonadales</taxon>
        <taxon>Alteromonadaceae</taxon>
        <taxon>Glaciecola</taxon>
    </lineage>
</organism>
<dbReference type="Proteomes" id="UP000053586">
    <property type="component" value="Unassembled WGS sequence"/>
</dbReference>
<sequence>MSTLVRQLIAFDIIKQELEEVSLLNDELDKDSIEQAHLQLLKHCSAANQAIIDSTLGISEYDFAKIVSQVELESPVSTKQLLTVHNKLLSWAISFFVAKERANSITSIDFSEQAEIRLDLWQTKAAKAKNHIKTLASALGKGEYIEFIRQYRLNKTELMWPLGK</sequence>